<evidence type="ECO:0000256" key="7">
    <source>
        <dbReference type="RuleBase" id="RU363032"/>
    </source>
</evidence>
<dbReference type="SUPFAM" id="SSF161098">
    <property type="entry name" value="MetI-like"/>
    <property type="match status" value="1"/>
</dbReference>
<evidence type="ECO:0000256" key="1">
    <source>
        <dbReference type="ARBA" id="ARBA00004651"/>
    </source>
</evidence>
<proteinExistence type="inferred from homology"/>
<dbReference type="CDD" id="cd06261">
    <property type="entry name" value="TM_PBP2"/>
    <property type="match status" value="1"/>
</dbReference>
<dbReference type="AlphaFoldDB" id="W4VFC3"/>
<dbReference type="InterPro" id="IPR000515">
    <property type="entry name" value="MetI-like"/>
</dbReference>
<dbReference type="GO" id="GO:0005886">
    <property type="term" value="C:plasma membrane"/>
    <property type="evidence" value="ECO:0007669"/>
    <property type="project" value="UniProtKB-SubCell"/>
</dbReference>
<reference evidence="9 10" key="1">
    <citation type="journal article" date="2014" name="Genome Announc.">
        <title>Draft Genome Sequence of the Boron-Tolerant and Moderately Halotolerant Bacterium Gracilibacillus boraciitolerans JCM 21714T.</title>
        <authorList>
            <person name="Ahmed I."/>
            <person name="Oshima K."/>
            <person name="Suda W."/>
            <person name="Kitamura K."/>
            <person name="Iida T."/>
            <person name="Ohmori Y."/>
            <person name="Fujiwara T."/>
            <person name="Hattori M."/>
            <person name="Ohkuma M."/>
        </authorList>
    </citation>
    <scope>NUCLEOTIDE SEQUENCE [LARGE SCALE GENOMIC DNA]</scope>
    <source>
        <strain evidence="9 10">JCM 21714</strain>
    </source>
</reference>
<dbReference type="PROSITE" id="PS50928">
    <property type="entry name" value="ABC_TM1"/>
    <property type="match status" value="1"/>
</dbReference>
<dbReference type="GO" id="GO:0055085">
    <property type="term" value="P:transmembrane transport"/>
    <property type="evidence" value="ECO:0007669"/>
    <property type="project" value="InterPro"/>
</dbReference>
<organism evidence="9 10">
    <name type="scientific">Gracilibacillus boraciitolerans JCM 21714</name>
    <dbReference type="NCBI Taxonomy" id="1298598"/>
    <lineage>
        <taxon>Bacteria</taxon>
        <taxon>Bacillati</taxon>
        <taxon>Bacillota</taxon>
        <taxon>Bacilli</taxon>
        <taxon>Bacillales</taxon>
        <taxon>Bacillaceae</taxon>
        <taxon>Gracilibacillus</taxon>
    </lineage>
</organism>
<dbReference type="Gene3D" id="1.10.3720.10">
    <property type="entry name" value="MetI-like"/>
    <property type="match status" value="1"/>
</dbReference>
<feature type="transmembrane region" description="Helical" evidence="7">
    <location>
        <begin position="120"/>
        <end position="142"/>
    </location>
</feature>
<evidence type="ECO:0000256" key="2">
    <source>
        <dbReference type="ARBA" id="ARBA00022448"/>
    </source>
</evidence>
<dbReference type="InterPro" id="IPR035906">
    <property type="entry name" value="MetI-like_sf"/>
</dbReference>
<gene>
    <name evidence="9" type="ORF">JCM21714_842</name>
</gene>
<keyword evidence="4 7" id="KW-0812">Transmembrane</keyword>
<keyword evidence="5 7" id="KW-1133">Transmembrane helix</keyword>
<dbReference type="eggNOG" id="COG0395">
    <property type="taxonomic scope" value="Bacteria"/>
</dbReference>
<keyword evidence="3" id="KW-1003">Cell membrane</keyword>
<evidence type="ECO:0000259" key="8">
    <source>
        <dbReference type="PROSITE" id="PS50928"/>
    </source>
</evidence>
<evidence type="ECO:0000313" key="9">
    <source>
        <dbReference type="EMBL" id="GAE91876.1"/>
    </source>
</evidence>
<dbReference type="OrthoDB" id="9771544at2"/>
<feature type="transmembrane region" description="Helical" evidence="7">
    <location>
        <begin position="253"/>
        <end position="275"/>
    </location>
</feature>
<feature type="transmembrane region" description="Helical" evidence="7">
    <location>
        <begin position="154"/>
        <end position="174"/>
    </location>
</feature>
<comment type="subcellular location">
    <subcellularLocation>
        <location evidence="1 7">Cell membrane</location>
        <topology evidence="1 7">Multi-pass membrane protein</topology>
    </subcellularLocation>
</comment>
<evidence type="ECO:0000256" key="3">
    <source>
        <dbReference type="ARBA" id="ARBA00022475"/>
    </source>
</evidence>
<keyword evidence="10" id="KW-1185">Reference proteome</keyword>
<evidence type="ECO:0000256" key="6">
    <source>
        <dbReference type="ARBA" id="ARBA00023136"/>
    </source>
</evidence>
<feature type="domain" description="ABC transmembrane type-1" evidence="8">
    <location>
        <begin position="83"/>
        <end position="275"/>
    </location>
</feature>
<comment type="caution">
    <text evidence="9">The sequence shown here is derived from an EMBL/GenBank/DDBJ whole genome shotgun (WGS) entry which is preliminary data.</text>
</comment>
<evidence type="ECO:0000313" key="10">
    <source>
        <dbReference type="Proteomes" id="UP000019102"/>
    </source>
</evidence>
<feature type="transmembrane region" description="Helical" evidence="7">
    <location>
        <begin position="195"/>
        <end position="220"/>
    </location>
</feature>
<keyword evidence="2 7" id="KW-0813">Transport</keyword>
<dbReference type="RefSeq" id="WP_035721868.1">
    <property type="nucleotide sequence ID" value="NZ_BAVS01000002.1"/>
</dbReference>
<dbReference type="PANTHER" id="PTHR43744">
    <property type="entry name" value="ABC TRANSPORTER PERMEASE PROTEIN MG189-RELATED-RELATED"/>
    <property type="match status" value="1"/>
</dbReference>
<protein>
    <submittedName>
        <fullName evidence="9">Rhamnose oligosaccharide ABC transport system</fullName>
    </submittedName>
</protein>
<name>W4VFC3_9BACI</name>
<keyword evidence="6 7" id="KW-0472">Membrane</keyword>
<feature type="transmembrane region" description="Helical" evidence="7">
    <location>
        <begin position="20"/>
        <end position="40"/>
    </location>
</feature>
<evidence type="ECO:0000256" key="4">
    <source>
        <dbReference type="ARBA" id="ARBA00022692"/>
    </source>
</evidence>
<feature type="transmembrane region" description="Helical" evidence="7">
    <location>
        <begin position="82"/>
        <end position="108"/>
    </location>
</feature>
<dbReference type="Pfam" id="PF00528">
    <property type="entry name" value="BPD_transp_1"/>
    <property type="match status" value="1"/>
</dbReference>
<dbReference type="EMBL" id="BAVS01000002">
    <property type="protein sequence ID" value="GAE91876.1"/>
    <property type="molecule type" value="Genomic_DNA"/>
</dbReference>
<dbReference type="STRING" id="1298598.JCM21714_842"/>
<comment type="similarity">
    <text evidence="7">Belongs to the binding-protein-dependent transport system permease family.</text>
</comment>
<dbReference type="Proteomes" id="UP000019102">
    <property type="component" value="Unassembled WGS sequence"/>
</dbReference>
<sequence length="290" mass="32817">MNRKEGINDEKNKSLRTLVYHGSIWVIGLLMIYPILWTIASSLKAENEIFRNAASLIPSEWKWGGNYARGWEGFGDLSFATFFLNSTFVTTMVVIGTIFSSTLVAFGFARVKFRFRTPLFVCMIVTLMLPQQVTLIPQYILFHNLGWVNTYLPLIVPAFIGGIPFFIFLMIQFIRGIPRELDEAAYMDGASTFAIFWRIILPLTTPAIATVAIFSFYWTWDDFMTPLVYLNDTKLYTVALGLQMFSDPSSVSAWGPMFAMSVASIIPQLLVFLFFQKYLVEGITAGSVKG</sequence>
<dbReference type="PANTHER" id="PTHR43744:SF6">
    <property type="entry name" value="ABC TRANSPORTER PERMEASE PROTEIN YESQ-RELATED"/>
    <property type="match status" value="1"/>
</dbReference>
<evidence type="ECO:0000256" key="5">
    <source>
        <dbReference type="ARBA" id="ARBA00022989"/>
    </source>
</evidence>
<accession>W4VFC3</accession>